<evidence type="ECO:0000313" key="7">
    <source>
        <dbReference type="EMBL" id="UGS27635.1"/>
    </source>
</evidence>
<evidence type="ECO:0000256" key="4">
    <source>
        <dbReference type="ARBA" id="ARBA00023014"/>
    </source>
</evidence>
<evidence type="ECO:0000256" key="5">
    <source>
        <dbReference type="ARBA" id="ARBA00023157"/>
    </source>
</evidence>
<dbReference type="Proteomes" id="UP001199642">
    <property type="component" value="Chromosome"/>
</dbReference>
<dbReference type="PRINTS" id="PR00162">
    <property type="entry name" value="RIESKE"/>
</dbReference>
<keyword evidence="3" id="KW-0408">Iron</keyword>
<dbReference type="Gene3D" id="3.50.50.60">
    <property type="entry name" value="FAD/NAD(P)-binding domain"/>
    <property type="match status" value="1"/>
</dbReference>
<dbReference type="InterPro" id="IPR005805">
    <property type="entry name" value="Rieske_Fe-S_prot_C"/>
</dbReference>
<dbReference type="SUPFAM" id="SSF50022">
    <property type="entry name" value="ISP domain"/>
    <property type="match status" value="1"/>
</dbReference>
<dbReference type="PANTHER" id="PTHR13847:SF274">
    <property type="entry name" value="RIESKE 2FE-2S IRON-SULFUR PROTEIN YHFW-RELATED"/>
    <property type="match status" value="1"/>
</dbReference>
<protein>
    <submittedName>
        <fullName evidence="7">FAD-dependent oxidoreductase</fullName>
    </submittedName>
</protein>
<dbReference type="Gene3D" id="3.30.9.10">
    <property type="entry name" value="D-Amino Acid Oxidase, subunit A, domain 2"/>
    <property type="match status" value="1"/>
</dbReference>
<gene>
    <name evidence="7" type="ORF">K8F61_05465</name>
</gene>
<dbReference type="Pfam" id="PF00355">
    <property type="entry name" value="Rieske"/>
    <property type="match status" value="1"/>
</dbReference>
<keyword evidence="5" id="KW-1015">Disulfide bond</keyword>
<evidence type="ECO:0000256" key="1">
    <source>
        <dbReference type="ARBA" id="ARBA00022714"/>
    </source>
</evidence>
<keyword evidence="2" id="KW-0479">Metal-binding</keyword>
<name>A0ABY3RXB2_9MICO</name>
<dbReference type="Pfam" id="PF01266">
    <property type="entry name" value="DAO"/>
    <property type="match status" value="1"/>
</dbReference>
<evidence type="ECO:0000259" key="6">
    <source>
        <dbReference type="PROSITE" id="PS51296"/>
    </source>
</evidence>
<organism evidence="7 8">
    <name type="scientific">Microbacterium resistens</name>
    <dbReference type="NCBI Taxonomy" id="156977"/>
    <lineage>
        <taxon>Bacteria</taxon>
        <taxon>Bacillati</taxon>
        <taxon>Actinomycetota</taxon>
        <taxon>Actinomycetes</taxon>
        <taxon>Micrococcales</taxon>
        <taxon>Microbacteriaceae</taxon>
        <taxon>Microbacterium</taxon>
    </lineage>
</organism>
<dbReference type="InterPro" id="IPR006076">
    <property type="entry name" value="FAD-dep_OxRdtase"/>
</dbReference>
<accession>A0ABY3RXB2</accession>
<dbReference type="Gene3D" id="2.102.10.10">
    <property type="entry name" value="Rieske [2Fe-2S] iron-sulphur domain"/>
    <property type="match status" value="1"/>
</dbReference>
<feature type="domain" description="Rieske" evidence="6">
    <location>
        <begin position="416"/>
        <end position="501"/>
    </location>
</feature>
<sequence>MPIRAESLWRERPVEVPTTPLPQAVEVLVAGAGLTGLTCALELARRGHRVHVVEARRIGAGTTGGTTGKLSLLQGGRYGEVHRRAGRSALGAYAAANRVGADWLRREMREDPGALHGETAVTFATSPEGLRALSREREASRIAGVPLLSGGDTGLPFPVLGVLRLGDQAALDPREVLRILSERAFRAGVGFSMGARVTGADPLPGGVDVTTTGGRTRASRLVVATGFPAVEDGSFTMLLSPSREFVAAYRVRDPDALPRGMHLSVDHPRRSLRTAVDGSGERLLLVGGEPFVPGRVSDTGARLAALDAWTQERFGVAQRVRWWGAQDYALPTMLPFAGGRPRTGERILLATGYAKWGMTNAVAAALAVAARVDGGSPPWSEVFERPRIGLRSAPTLVGAAAATAVNALRGRVLPTRRPAPDSVVRARVVRRGLGPPVAETRTQEGRCAVSAVCTHLGGIVTWNDVERSWDCPLHGSRFAPDGTVLEGPAVRDLPRVDEERP</sequence>
<dbReference type="SUPFAM" id="SSF51971">
    <property type="entry name" value="Nucleotide-binding domain"/>
    <property type="match status" value="1"/>
</dbReference>
<dbReference type="PROSITE" id="PS51296">
    <property type="entry name" value="RIESKE"/>
    <property type="match status" value="1"/>
</dbReference>
<evidence type="ECO:0000256" key="3">
    <source>
        <dbReference type="ARBA" id="ARBA00023004"/>
    </source>
</evidence>
<keyword evidence="4" id="KW-0411">Iron-sulfur</keyword>
<dbReference type="InterPro" id="IPR036188">
    <property type="entry name" value="FAD/NAD-bd_sf"/>
</dbReference>
<keyword evidence="8" id="KW-1185">Reference proteome</keyword>
<dbReference type="InterPro" id="IPR017941">
    <property type="entry name" value="Rieske_2Fe-2S"/>
</dbReference>
<dbReference type="EMBL" id="CP082781">
    <property type="protein sequence ID" value="UGS27635.1"/>
    <property type="molecule type" value="Genomic_DNA"/>
</dbReference>
<dbReference type="RefSeq" id="WP_231820962.1">
    <property type="nucleotide sequence ID" value="NZ_CP082781.1"/>
</dbReference>
<proteinExistence type="predicted"/>
<dbReference type="PANTHER" id="PTHR13847">
    <property type="entry name" value="SARCOSINE DEHYDROGENASE-RELATED"/>
    <property type="match status" value="1"/>
</dbReference>
<evidence type="ECO:0000256" key="2">
    <source>
        <dbReference type="ARBA" id="ARBA00022723"/>
    </source>
</evidence>
<dbReference type="InterPro" id="IPR036922">
    <property type="entry name" value="Rieske_2Fe-2S_sf"/>
</dbReference>
<reference evidence="7 8" key="1">
    <citation type="submission" date="2023-01" db="EMBL/GenBank/DDBJ databases">
        <title>Characterization of estradiol degrading bacteria Microbacterium sp. MZT7 and reveal degrading genes through genome analysis.</title>
        <authorList>
            <person name="Hao P."/>
            <person name="Gao Y."/>
        </authorList>
    </citation>
    <scope>NUCLEOTIDE SEQUENCE [LARGE SCALE GENOMIC DNA]</scope>
    <source>
        <strain evidence="7 8">MZT7</strain>
    </source>
</reference>
<keyword evidence="1" id="KW-0001">2Fe-2S</keyword>
<evidence type="ECO:0000313" key="8">
    <source>
        <dbReference type="Proteomes" id="UP001199642"/>
    </source>
</evidence>